<keyword evidence="2" id="KW-1185">Reference proteome</keyword>
<dbReference type="Proteomes" id="UP001627408">
    <property type="component" value="Unassembled WGS sequence"/>
</dbReference>
<dbReference type="SUPFAM" id="SSF51197">
    <property type="entry name" value="Clavaminate synthase-like"/>
    <property type="match status" value="1"/>
</dbReference>
<dbReference type="InterPro" id="IPR008775">
    <property type="entry name" value="Phytyl_CoA_dOase-like"/>
</dbReference>
<dbReference type="RefSeq" id="WP_407591400.1">
    <property type="nucleotide sequence ID" value="NZ_JBHDIY010000002.1"/>
</dbReference>
<keyword evidence="1" id="KW-0560">Oxidoreductase</keyword>
<sequence>MLTEAQVTQFFSEGYLVVENVLPGSVLDAVRAEYSDLMDGLYAGWQAEGRVPDGEGLDFWGKLGASYAAGCDWFQPMDISLPGDQIAPDTPMHFGPAIFDLVMHDGILDLAEALIGPELTLNPIQHVRIKPPSPQLAQDETRAHITRTDWHQDRAVGLEEADQTDMVTVWVAITDATVENGCLQVVPGIEGGMLPHCPQVQTAIAPAFLDKDRAVPLPVRAGGVVLFHPLVPHASLPNTSDGFRWSFDLRFSKTGQNTGREHFPSFVARSPSAPENELRDWRMWRDGWFAARDRLASTPHIPIHRWASDAPYCA</sequence>
<evidence type="ECO:0000313" key="1">
    <source>
        <dbReference type="EMBL" id="MFL4469545.1"/>
    </source>
</evidence>
<organism evidence="1 2">
    <name type="scientific">Tateyamaria armeniaca</name>
    <dbReference type="NCBI Taxonomy" id="2518930"/>
    <lineage>
        <taxon>Bacteria</taxon>
        <taxon>Pseudomonadati</taxon>
        <taxon>Pseudomonadota</taxon>
        <taxon>Alphaproteobacteria</taxon>
        <taxon>Rhodobacterales</taxon>
        <taxon>Roseobacteraceae</taxon>
        <taxon>Tateyamaria</taxon>
    </lineage>
</organism>
<dbReference type="GO" id="GO:0051213">
    <property type="term" value="F:dioxygenase activity"/>
    <property type="evidence" value="ECO:0007669"/>
    <property type="project" value="UniProtKB-KW"/>
</dbReference>
<proteinExistence type="predicted"/>
<reference evidence="1 2" key="1">
    <citation type="submission" date="2024-08" db="EMBL/GenBank/DDBJ databases">
        <title>Tateyamaria sp. nov., isolated from marine algae.</title>
        <authorList>
            <person name="Choi B.J."/>
            <person name="Kim J.M."/>
            <person name="Lee J.K."/>
            <person name="Choi D.G."/>
            <person name="Bayburt H."/>
            <person name="Baek J.H."/>
            <person name="Han D.M."/>
            <person name="Jeon C.O."/>
        </authorList>
    </citation>
    <scope>NUCLEOTIDE SEQUENCE [LARGE SCALE GENOMIC DNA]</scope>
    <source>
        <strain evidence="1 2">KMU-156</strain>
    </source>
</reference>
<keyword evidence="1" id="KW-0223">Dioxygenase</keyword>
<gene>
    <name evidence="1" type="ORF">ACERZ8_06560</name>
</gene>
<dbReference type="Gene3D" id="2.60.120.620">
    <property type="entry name" value="q2cbj1_9rhob like domain"/>
    <property type="match status" value="1"/>
</dbReference>
<protein>
    <submittedName>
        <fullName evidence="1">Phytanoyl-CoA dioxygenase family protein</fullName>
    </submittedName>
</protein>
<name>A0ABW8UR02_9RHOB</name>
<dbReference type="PANTHER" id="PTHR20883">
    <property type="entry name" value="PHYTANOYL-COA DIOXYGENASE DOMAIN CONTAINING 1"/>
    <property type="match status" value="1"/>
</dbReference>
<dbReference type="PANTHER" id="PTHR20883:SF14">
    <property type="entry name" value="PHYTANOYL-COA DIOXYGENASE"/>
    <property type="match status" value="1"/>
</dbReference>
<accession>A0ABW8UR02</accession>
<dbReference type="EMBL" id="JBHDIY010000002">
    <property type="protein sequence ID" value="MFL4469545.1"/>
    <property type="molecule type" value="Genomic_DNA"/>
</dbReference>
<comment type="caution">
    <text evidence="1">The sequence shown here is derived from an EMBL/GenBank/DDBJ whole genome shotgun (WGS) entry which is preliminary data.</text>
</comment>
<evidence type="ECO:0000313" key="2">
    <source>
        <dbReference type="Proteomes" id="UP001627408"/>
    </source>
</evidence>
<dbReference type="Pfam" id="PF05721">
    <property type="entry name" value="PhyH"/>
    <property type="match status" value="1"/>
</dbReference>